<keyword evidence="1" id="KW-0472">Membrane</keyword>
<accession>A0A921E8K3</accession>
<dbReference type="AlphaFoldDB" id="A0A921E8K3"/>
<protein>
    <submittedName>
        <fullName evidence="2">Uncharacterized protein</fullName>
    </submittedName>
</protein>
<feature type="transmembrane region" description="Helical" evidence="1">
    <location>
        <begin position="7"/>
        <end position="28"/>
    </location>
</feature>
<feature type="transmembrane region" description="Helical" evidence="1">
    <location>
        <begin position="65"/>
        <end position="86"/>
    </location>
</feature>
<evidence type="ECO:0000256" key="1">
    <source>
        <dbReference type="SAM" id="Phobius"/>
    </source>
</evidence>
<feature type="transmembrane region" description="Helical" evidence="1">
    <location>
        <begin position="92"/>
        <end position="113"/>
    </location>
</feature>
<keyword evidence="1" id="KW-0812">Transmembrane</keyword>
<dbReference type="EMBL" id="DYXT01000023">
    <property type="protein sequence ID" value="HJE38927.1"/>
    <property type="molecule type" value="Genomic_DNA"/>
</dbReference>
<comment type="caution">
    <text evidence="2">The sequence shown here is derived from an EMBL/GenBank/DDBJ whole genome shotgun (WGS) entry which is preliminary data.</text>
</comment>
<evidence type="ECO:0000313" key="3">
    <source>
        <dbReference type="Proteomes" id="UP000711407"/>
    </source>
</evidence>
<organism evidence="2 3">
    <name type="scientific">Candidatus Amulumruptor caecigallinarius</name>
    <dbReference type="NCBI Taxonomy" id="2109911"/>
    <lineage>
        <taxon>Bacteria</taxon>
        <taxon>Pseudomonadati</taxon>
        <taxon>Bacteroidota</taxon>
        <taxon>Bacteroidia</taxon>
        <taxon>Bacteroidales</taxon>
        <taxon>Muribaculaceae</taxon>
        <taxon>Candidatus Amulumruptor</taxon>
    </lineage>
</organism>
<evidence type="ECO:0000313" key="2">
    <source>
        <dbReference type="EMBL" id="HJE38927.1"/>
    </source>
</evidence>
<reference evidence="2" key="1">
    <citation type="journal article" date="2021" name="PeerJ">
        <title>Extensive microbial diversity within the chicken gut microbiome revealed by metagenomics and culture.</title>
        <authorList>
            <person name="Gilroy R."/>
            <person name="Ravi A."/>
            <person name="Getino M."/>
            <person name="Pursley I."/>
            <person name="Horton D.L."/>
            <person name="Alikhan N.F."/>
            <person name="Baker D."/>
            <person name="Gharbi K."/>
            <person name="Hall N."/>
            <person name="Watson M."/>
            <person name="Adriaenssens E.M."/>
            <person name="Foster-Nyarko E."/>
            <person name="Jarju S."/>
            <person name="Secka A."/>
            <person name="Antonio M."/>
            <person name="Oren A."/>
            <person name="Chaudhuri R.R."/>
            <person name="La Ragione R."/>
            <person name="Hildebrand F."/>
            <person name="Pallen M.J."/>
        </authorList>
    </citation>
    <scope>NUCLEOTIDE SEQUENCE</scope>
    <source>
        <strain evidence="2">4100</strain>
    </source>
</reference>
<keyword evidence="1" id="KW-1133">Transmembrane helix</keyword>
<dbReference type="Proteomes" id="UP000711407">
    <property type="component" value="Unassembled WGS sequence"/>
</dbReference>
<gene>
    <name evidence="2" type="ORF">K8V47_04110</name>
</gene>
<feature type="transmembrane region" description="Helical" evidence="1">
    <location>
        <begin position="34"/>
        <end position="53"/>
    </location>
</feature>
<name>A0A921E8K3_9BACT</name>
<proteinExistence type="predicted"/>
<sequence length="123" mass="13890">MIKNQNIVMWLITVSLLLIMAGTIMPLLRVEGDVWKYIYGSGAALLLYGRISAKTPKGASLRLRRLCRLETWCAIFFCAATFFMFYEKSGQMDWLAFTLAGGAIQVYTSIMIPRVARKEGLVK</sequence>
<reference evidence="2" key="2">
    <citation type="submission" date="2021-09" db="EMBL/GenBank/DDBJ databases">
        <authorList>
            <person name="Gilroy R."/>
        </authorList>
    </citation>
    <scope>NUCLEOTIDE SEQUENCE</scope>
    <source>
        <strain evidence="2">4100</strain>
    </source>
</reference>